<dbReference type="Proteomes" id="UP001589818">
    <property type="component" value="Unassembled WGS sequence"/>
</dbReference>
<accession>A0ABV6JDN2</accession>
<dbReference type="EMBL" id="JBHLVF010000023">
    <property type="protein sequence ID" value="MFC0392713.1"/>
    <property type="molecule type" value="Genomic_DNA"/>
</dbReference>
<evidence type="ECO:0000313" key="1">
    <source>
        <dbReference type="EMBL" id="MFC0392713.1"/>
    </source>
</evidence>
<gene>
    <name evidence="1" type="ORF">ACFFJ8_15180</name>
</gene>
<evidence type="ECO:0000313" key="2">
    <source>
        <dbReference type="Proteomes" id="UP001589818"/>
    </source>
</evidence>
<dbReference type="PANTHER" id="PTHR34290">
    <property type="entry name" value="SI:CH73-390P7.2"/>
    <property type="match status" value="1"/>
</dbReference>
<dbReference type="Pfam" id="PF04134">
    <property type="entry name" value="DCC1-like"/>
    <property type="match status" value="1"/>
</dbReference>
<dbReference type="RefSeq" id="WP_204818850.1">
    <property type="nucleotide sequence ID" value="NZ_JANHOF010000005.1"/>
</dbReference>
<dbReference type="InterPro" id="IPR044691">
    <property type="entry name" value="DCC1_Trx"/>
</dbReference>
<keyword evidence="2" id="KW-1185">Reference proteome</keyword>
<comment type="caution">
    <text evidence="1">The sequence shown here is derived from an EMBL/GenBank/DDBJ whole genome shotgun (WGS) entry which is preliminary data.</text>
</comment>
<proteinExistence type="predicted"/>
<organism evidence="1 2">
    <name type="scientific">Paenibacillus mendelii</name>
    <dbReference type="NCBI Taxonomy" id="206163"/>
    <lineage>
        <taxon>Bacteria</taxon>
        <taxon>Bacillati</taxon>
        <taxon>Bacillota</taxon>
        <taxon>Bacilli</taxon>
        <taxon>Bacillales</taxon>
        <taxon>Paenibacillaceae</taxon>
        <taxon>Paenibacillus</taxon>
    </lineage>
</organism>
<protein>
    <submittedName>
        <fullName evidence="1">Thiol-disulfide oxidoreductase DCC family protein</fullName>
    </submittedName>
</protein>
<dbReference type="InterPro" id="IPR007263">
    <property type="entry name" value="DCC1-like"/>
</dbReference>
<name>A0ABV6JDN2_9BACL</name>
<reference evidence="1 2" key="1">
    <citation type="submission" date="2024-09" db="EMBL/GenBank/DDBJ databases">
        <authorList>
            <person name="Sun Q."/>
            <person name="Mori K."/>
        </authorList>
    </citation>
    <scope>NUCLEOTIDE SEQUENCE [LARGE SCALE GENOMIC DNA]</scope>
    <source>
        <strain evidence="1 2">CCM 4839</strain>
    </source>
</reference>
<sequence length="146" mass="16755">MEKLYVLYDNQCRLCLASVKRLRELHTSAELRFVSIQSYLEGTSEAVPEFGSIDKERLLAKLHVVDEAGRAYAGADGVVRIMRTSRGLSWMAVLYRIPGMNRLADILYRYVAKRRYDWFGKTDEGCENGVCALPNHHPEDRRMNGK</sequence>
<dbReference type="PANTHER" id="PTHR34290:SF2">
    <property type="entry name" value="OS04G0668800 PROTEIN"/>
    <property type="match status" value="1"/>
</dbReference>